<dbReference type="AlphaFoldDB" id="A0A3E3I9D6"/>
<dbReference type="RefSeq" id="WP_117544125.1">
    <property type="nucleotide sequence ID" value="NZ_JBKUNB010000001.1"/>
</dbReference>
<dbReference type="EMBL" id="QVLV01000003">
    <property type="protein sequence ID" value="RGE63652.1"/>
    <property type="molecule type" value="Genomic_DNA"/>
</dbReference>
<comment type="caution">
    <text evidence="2">The sequence shown here is derived from an EMBL/GenBank/DDBJ whole genome shotgun (WGS) entry which is preliminary data.</text>
</comment>
<name>A0A3E3I9D6_9FIRM</name>
<protein>
    <recommendedName>
        <fullName evidence="4">DUF1344 domain-containing protein</fullName>
    </recommendedName>
</protein>
<proteinExistence type="predicted"/>
<dbReference type="PROSITE" id="PS51257">
    <property type="entry name" value="PROKAR_LIPOPROTEIN"/>
    <property type="match status" value="1"/>
</dbReference>
<dbReference type="GeneID" id="97986608"/>
<keyword evidence="3" id="KW-1185">Reference proteome</keyword>
<accession>A0A3E3I9D6</accession>
<evidence type="ECO:0000313" key="2">
    <source>
        <dbReference type="EMBL" id="RGE63652.1"/>
    </source>
</evidence>
<dbReference type="Proteomes" id="UP000260812">
    <property type="component" value="Unassembled WGS sequence"/>
</dbReference>
<reference evidence="2" key="1">
    <citation type="submission" date="2018-08" db="EMBL/GenBank/DDBJ databases">
        <title>A genome reference for cultivated species of the human gut microbiota.</title>
        <authorList>
            <person name="Zou Y."/>
            <person name="Xue W."/>
            <person name="Luo G."/>
        </authorList>
    </citation>
    <scope>NUCLEOTIDE SEQUENCE [LARGE SCALE GENOMIC DNA]</scope>
    <source>
        <strain evidence="2">TF05-5AC</strain>
    </source>
</reference>
<gene>
    <name evidence="2" type="ORF">DXC51_06870</name>
</gene>
<evidence type="ECO:0000313" key="3">
    <source>
        <dbReference type="Proteomes" id="UP000260812"/>
    </source>
</evidence>
<evidence type="ECO:0000256" key="1">
    <source>
        <dbReference type="SAM" id="MobiDB-lite"/>
    </source>
</evidence>
<organism evidence="2 3">
    <name type="scientific">Eisenbergiella massiliensis</name>
    <dbReference type="NCBI Taxonomy" id="1720294"/>
    <lineage>
        <taxon>Bacteria</taxon>
        <taxon>Bacillati</taxon>
        <taxon>Bacillota</taxon>
        <taxon>Clostridia</taxon>
        <taxon>Lachnospirales</taxon>
        <taxon>Lachnospiraceae</taxon>
        <taxon>Eisenbergiella</taxon>
    </lineage>
</organism>
<sequence>MKERNSYGKIMKRNWILAIGIISALSITACGGNQAGQKESSAQTAGYESEAQDAASQGGDAINGEEQLYCIVNEAGDGMLNVSDMEGNSYTFQTDAAGLQVNDKIFVYYTGNLDDGTAQVLRVEKYVSEE</sequence>
<feature type="region of interest" description="Disordered" evidence="1">
    <location>
        <begin position="32"/>
        <end position="58"/>
    </location>
</feature>
<evidence type="ECO:0008006" key="4">
    <source>
        <dbReference type="Google" id="ProtNLM"/>
    </source>
</evidence>
<feature type="compositionally biased region" description="Polar residues" evidence="1">
    <location>
        <begin position="35"/>
        <end position="46"/>
    </location>
</feature>